<dbReference type="EMBL" id="JACYCF010000045">
    <property type="protein sequence ID" value="KAF8748185.1"/>
    <property type="molecule type" value="Genomic_DNA"/>
</dbReference>
<proteinExistence type="inferred from homology"/>
<evidence type="ECO:0000256" key="3">
    <source>
        <dbReference type="ARBA" id="ARBA00022729"/>
    </source>
</evidence>
<dbReference type="GO" id="GO:0016491">
    <property type="term" value="F:oxidoreductase activity"/>
    <property type="evidence" value="ECO:0007669"/>
    <property type="project" value="UniProtKB-KW"/>
</dbReference>
<dbReference type="InterPro" id="IPR002355">
    <property type="entry name" value="Cu_oxidase_Cu_BS"/>
</dbReference>
<accession>A0A8H7I5X4</accession>
<organism evidence="12 13">
    <name type="scientific">Rhizoctonia solani</name>
    <dbReference type="NCBI Taxonomy" id="456999"/>
    <lineage>
        <taxon>Eukaryota</taxon>
        <taxon>Fungi</taxon>
        <taxon>Dikarya</taxon>
        <taxon>Basidiomycota</taxon>
        <taxon>Agaricomycotina</taxon>
        <taxon>Agaricomycetes</taxon>
        <taxon>Cantharellales</taxon>
        <taxon>Ceratobasidiaceae</taxon>
        <taxon>Rhizoctonia</taxon>
    </lineage>
</organism>
<feature type="domain" description="Plastocyanin-like" evidence="9">
    <location>
        <begin position="325"/>
        <end position="490"/>
    </location>
</feature>
<keyword evidence="2" id="KW-0479">Metal-binding</keyword>
<evidence type="ECO:0000256" key="6">
    <source>
        <dbReference type="ARBA" id="ARBA00023157"/>
    </source>
</evidence>
<evidence type="ECO:0000256" key="5">
    <source>
        <dbReference type="ARBA" id="ARBA00023008"/>
    </source>
</evidence>
<evidence type="ECO:0000256" key="7">
    <source>
        <dbReference type="ARBA" id="ARBA00023180"/>
    </source>
</evidence>
<evidence type="ECO:0000259" key="10">
    <source>
        <dbReference type="Pfam" id="PF07731"/>
    </source>
</evidence>
<evidence type="ECO:0000256" key="1">
    <source>
        <dbReference type="ARBA" id="ARBA00010609"/>
    </source>
</evidence>
<dbReference type="Pfam" id="PF07732">
    <property type="entry name" value="Cu-oxidase_3"/>
    <property type="match status" value="1"/>
</dbReference>
<feature type="domain" description="Plastocyanin-like" evidence="10">
    <location>
        <begin position="577"/>
        <end position="681"/>
    </location>
</feature>
<name>A0A8H7I5X4_9AGAM</name>
<dbReference type="GO" id="GO:0005507">
    <property type="term" value="F:copper ion binding"/>
    <property type="evidence" value="ECO:0007669"/>
    <property type="project" value="InterPro"/>
</dbReference>
<dbReference type="PROSITE" id="PS00080">
    <property type="entry name" value="MULTICOPPER_OXIDASE2"/>
    <property type="match status" value="1"/>
</dbReference>
<feature type="compositionally biased region" description="Basic and acidic residues" evidence="8">
    <location>
        <begin position="68"/>
        <end position="78"/>
    </location>
</feature>
<dbReference type="Proteomes" id="UP000614334">
    <property type="component" value="Unassembled WGS sequence"/>
</dbReference>
<evidence type="ECO:0000313" key="12">
    <source>
        <dbReference type="EMBL" id="KAF8748185.1"/>
    </source>
</evidence>
<gene>
    <name evidence="12" type="ORF">RHS01_10996</name>
</gene>
<keyword evidence="6" id="KW-1015">Disulfide bond</keyword>
<evidence type="ECO:0000313" key="13">
    <source>
        <dbReference type="Proteomes" id="UP000614334"/>
    </source>
</evidence>
<evidence type="ECO:0000256" key="8">
    <source>
        <dbReference type="SAM" id="MobiDB-lite"/>
    </source>
</evidence>
<keyword evidence="7" id="KW-0325">Glycoprotein</keyword>
<dbReference type="PANTHER" id="PTHR11709:SF488">
    <property type="entry name" value="LACCASE-RELATED"/>
    <property type="match status" value="1"/>
</dbReference>
<comment type="caution">
    <text evidence="12">The sequence shown here is derived from an EMBL/GenBank/DDBJ whole genome shotgun (WGS) entry which is preliminary data.</text>
</comment>
<dbReference type="InterPro" id="IPR001117">
    <property type="entry name" value="Cu-oxidase_2nd"/>
</dbReference>
<reference evidence="12" key="1">
    <citation type="submission" date="2020-09" db="EMBL/GenBank/DDBJ databases">
        <title>Comparative genome analyses of four rice-infecting Rhizoctonia solani isolates reveal extensive enrichment of homogalacturonan modification genes.</title>
        <authorList>
            <person name="Lee D.-Y."/>
            <person name="Jeon J."/>
            <person name="Kim K.-T."/>
            <person name="Cheong K."/>
            <person name="Song H."/>
            <person name="Choi G."/>
            <person name="Ko J."/>
            <person name="Opiyo S.O."/>
            <person name="Zuo S."/>
            <person name="Madhav S."/>
            <person name="Lee Y.-H."/>
            <person name="Wang G.-L."/>
        </authorList>
    </citation>
    <scope>NUCLEOTIDE SEQUENCE</scope>
    <source>
        <strain evidence="12">AG1-IA B2</strain>
    </source>
</reference>
<dbReference type="CDD" id="cd13850">
    <property type="entry name" value="CuRO_1_Abr2_like"/>
    <property type="match status" value="1"/>
</dbReference>
<evidence type="ECO:0000259" key="11">
    <source>
        <dbReference type="Pfam" id="PF07732"/>
    </source>
</evidence>
<evidence type="ECO:0000256" key="4">
    <source>
        <dbReference type="ARBA" id="ARBA00023002"/>
    </source>
</evidence>
<feature type="domain" description="Plastocyanin-like" evidence="11">
    <location>
        <begin position="156"/>
        <end position="269"/>
    </location>
</feature>
<protein>
    <submittedName>
        <fullName evidence="12">Multicopper oxidase family</fullName>
    </submittedName>
</protein>
<dbReference type="PANTHER" id="PTHR11709">
    <property type="entry name" value="MULTI-COPPER OXIDASE"/>
    <property type="match status" value="1"/>
</dbReference>
<dbReference type="AlphaFoldDB" id="A0A8H7I5X4"/>
<comment type="similarity">
    <text evidence="1">Belongs to the multicopper oxidase family.</text>
</comment>
<dbReference type="SUPFAM" id="SSF49503">
    <property type="entry name" value="Cupredoxins"/>
    <property type="match status" value="3"/>
</dbReference>
<dbReference type="Pfam" id="PF00394">
    <property type="entry name" value="Cu-oxidase"/>
    <property type="match status" value="1"/>
</dbReference>
<dbReference type="InterPro" id="IPR045087">
    <property type="entry name" value="Cu-oxidase_fam"/>
</dbReference>
<evidence type="ECO:0000259" key="9">
    <source>
        <dbReference type="Pfam" id="PF00394"/>
    </source>
</evidence>
<sequence length="700" mass="76909">MVAYLRTLNTKYMVRQLAPESAHDLIRALTTTSSPSSADSLTNDVTLSFASVASPVAGISADCGPGRETTREKVRGGRPETISSLLPPTSVLALLAHCQLRKSTTAQLGGQSRIKARKMLDGSSTSHSIRASNIPVILGVLLPAAQAALRQHTLTVTNGTSNADGVTRSSWLINGQTPGPHFVWDEGDDVSVTVINKGSEPITVHWHGIEQHGTPWSDGVPGLAQYPIRPGENFVYNFTLYQSGFYWYHSHYKMQLDDGLKGTIYIRPDPKKPKPFNQISNDTTVLNQLKNAEINPLMLNVYDYKHYTSEYWMSEWERTDVEQLCIDNIIVNGKGQVQCPDMTEINSLAASYQKPLTKKGYVIYNYEVCLLFADFVYSCMYPNNTLMFPYLDSKPSTVDPKMWYDCSSTKTPFEVFTAKQADGWVSFILLNSGALWDLRVSIDSHKMYFFAADGHYTQVQVATSVLIPIGERYQFFVKLDQTPGDYIIRPLLCTGATGAGLVSTTALPAAKTPYIDYAGGIINGGVDLGKADLTLSLNVTRTGEFGWVLNGNTWQQPADDFTPLLFQPSEVASLDPKVYFSYKNGTLVDLIFTVTAGNPAAHPPHPMHKHGVKAWLLGTGTGAFLILQFKTLSMPGIAPGDITGKAWMAVRFRAVDPGPVILHCHIDPHLATGMVVVLLEGAEKITSGYVPSYYLTKNKP</sequence>
<evidence type="ECO:0000256" key="2">
    <source>
        <dbReference type="ARBA" id="ARBA00022723"/>
    </source>
</evidence>
<dbReference type="InterPro" id="IPR011706">
    <property type="entry name" value="Cu-oxidase_C"/>
</dbReference>
<feature type="region of interest" description="Disordered" evidence="8">
    <location>
        <begin position="63"/>
        <end position="82"/>
    </location>
</feature>
<dbReference type="InterPro" id="IPR008972">
    <property type="entry name" value="Cupredoxin"/>
</dbReference>
<dbReference type="Gene3D" id="2.60.40.420">
    <property type="entry name" value="Cupredoxins - blue copper proteins"/>
    <property type="match status" value="3"/>
</dbReference>
<dbReference type="InterPro" id="IPR011707">
    <property type="entry name" value="Cu-oxidase-like_N"/>
</dbReference>
<keyword evidence="4" id="KW-0560">Oxidoreductase</keyword>
<keyword evidence="5" id="KW-0186">Copper</keyword>
<dbReference type="Pfam" id="PF07731">
    <property type="entry name" value="Cu-oxidase_2"/>
    <property type="match status" value="1"/>
</dbReference>
<keyword evidence="3" id="KW-0732">Signal</keyword>